<dbReference type="Pfam" id="PF06429">
    <property type="entry name" value="Flg_bbr_C"/>
    <property type="match status" value="1"/>
</dbReference>
<evidence type="ECO:0000256" key="5">
    <source>
        <dbReference type="ARBA" id="ARBA00023143"/>
    </source>
</evidence>
<keyword evidence="9" id="KW-0282">Flagellum</keyword>
<dbReference type="Pfam" id="PF00460">
    <property type="entry name" value="Flg_bb_rod"/>
    <property type="match status" value="1"/>
</dbReference>
<dbReference type="GO" id="GO:0005576">
    <property type="term" value="C:extracellular region"/>
    <property type="evidence" value="ECO:0007669"/>
    <property type="project" value="UniProtKB-SubCell"/>
</dbReference>
<comment type="similarity">
    <text evidence="3">Belongs to the flagella basal body rod proteins family.</text>
</comment>
<dbReference type="AlphaFoldDB" id="A0A3B0VNH7"/>
<feature type="domain" description="Flagellar basal-body/hook protein C-terminal" evidence="7">
    <location>
        <begin position="575"/>
        <end position="614"/>
    </location>
</feature>
<evidence type="ECO:0000259" key="7">
    <source>
        <dbReference type="Pfam" id="PF06429"/>
    </source>
</evidence>
<evidence type="ECO:0000256" key="2">
    <source>
        <dbReference type="ARBA" id="ARBA00004613"/>
    </source>
</evidence>
<organism evidence="9">
    <name type="scientific">hydrothermal vent metagenome</name>
    <dbReference type="NCBI Taxonomy" id="652676"/>
    <lineage>
        <taxon>unclassified sequences</taxon>
        <taxon>metagenomes</taxon>
        <taxon>ecological metagenomes</taxon>
    </lineage>
</organism>
<protein>
    <submittedName>
        <fullName evidence="9">Flagellar hook-associated protein FlgK</fullName>
    </submittedName>
</protein>
<evidence type="ECO:0000313" key="9">
    <source>
        <dbReference type="EMBL" id="VAW45188.1"/>
    </source>
</evidence>
<keyword evidence="9" id="KW-0969">Cilium</keyword>
<dbReference type="InterPro" id="IPR001444">
    <property type="entry name" value="Flag_bb_rod_N"/>
</dbReference>
<evidence type="ECO:0000256" key="3">
    <source>
        <dbReference type="ARBA" id="ARBA00009677"/>
    </source>
</evidence>
<dbReference type="InterPro" id="IPR002371">
    <property type="entry name" value="FlgK"/>
</dbReference>
<dbReference type="GO" id="GO:0005198">
    <property type="term" value="F:structural molecule activity"/>
    <property type="evidence" value="ECO:0007669"/>
    <property type="project" value="InterPro"/>
</dbReference>
<keyword evidence="5" id="KW-0975">Bacterial flagellum</keyword>
<evidence type="ECO:0000259" key="8">
    <source>
        <dbReference type="Pfam" id="PF22638"/>
    </source>
</evidence>
<sequence length="618" mass="66834">MADMLNIGTAATNSFKRALDVTSQNVANVSTEGYSRQRAEIVSNTPNSVGLGFQGGGARVETIERIHASYLQSQMANSQSLVERYDTQVQLANQVEGIIASNDQGIQEFLQRYFDSLQNLSNNPTSDTSRQMLIDEGKNLQSHIGNLTAVLDETQSQLNAQIGGLADEINSRLETIRAVNVQVDRANRVGGQAPNELLDRRDQAVLELSQYMDIKTFQQANGTIDIHTANGRLPLLSDNSITRLEIDRSPFGDDNRTEVYMTIGGQKQLVGNQITGGQLGGALDFRDNLLERAKNDLGLTLNGLSASMNWQHYQGYDSNGDAGGNLFTPLSMNAINNTNNSGVETGTNILVSFNPNAGVSEPPYDGATALSSQPATFGDKETYLQNAFTEVGRFEPRSYELRYNQATDEFDFFDFSTKNPLLDSAGSPVSLARGAVGNIEGMSFDLSGVTTAPDDRDSFLVKPHQAILDDFSQEMVETEKVATRGQSPIDTNADGSLLDETPAMAAAGDNVNISNLAGLQSAKLLLADGSDVGSETLLGGYSKMATNVGMYVRGSEIQLTAQTNVFQQITDQRDSISGVSLDEEAANLMRYQQAYEAAAQIIATSQSLFQTILDAVRR</sequence>
<gene>
    <name evidence="9" type="ORF">MNBD_GAMMA04-304</name>
</gene>
<feature type="domain" description="Flagellar basal body rod protein N-terminal" evidence="6">
    <location>
        <begin position="5"/>
        <end position="34"/>
    </location>
</feature>
<dbReference type="EMBL" id="UOFB01000075">
    <property type="protein sequence ID" value="VAW45188.1"/>
    <property type="molecule type" value="Genomic_DNA"/>
</dbReference>
<comment type="subcellular location">
    <subcellularLocation>
        <location evidence="1">Bacterial flagellum</location>
    </subcellularLocation>
    <subcellularLocation>
        <location evidence="2">Secreted</location>
    </subcellularLocation>
</comment>
<dbReference type="GO" id="GO:0044780">
    <property type="term" value="P:bacterial-type flagellum assembly"/>
    <property type="evidence" value="ECO:0007669"/>
    <property type="project" value="InterPro"/>
</dbReference>
<dbReference type="PANTHER" id="PTHR30033">
    <property type="entry name" value="FLAGELLAR HOOK-ASSOCIATED PROTEIN 1"/>
    <property type="match status" value="1"/>
</dbReference>
<dbReference type="PRINTS" id="PR01005">
    <property type="entry name" value="FLGHOOKAP1"/>
</dbReference>
<evidence type="ECO:0000259" key="6">
    <source>
        <dbReference type="Pfam" id="PF00460"/>
    </source>
</evidence>
<dbReference type="GO" id="GO:0009424">
    <property type="term" value="C:bacterial-type flagellum hook"/>
    <property type="evidence" value="ECO:0007669"/>
    <property type="project" value="InterPro"/>
</dbReference>
<keyword evidence="4" id="KW-0964">Secreted</keyword>
<accession>A0A3B0VNH7</accession>
<reference evidence="9" key="1">
    <citation type="submission" date="2018-06" db="EMBL/GenBank/DDBJ databases">
        <authorList>
            <person name="Zhirakovskaya E."/>
        </authorList>
    </citation>
    <scope>NUCLEOTIDE SEQUENCE</scope>
</reference>
<dbReference type="InterPro" id="IPR053927">
    <property type="entry name" value="FlgK_helical"/>
</dbReference>
<evidence type="ECO:0000256" key="4">
    <source>
        <dbReference type="ARBA" id="ARBA00022525"/>
    </source>
</evidence>
<dbReference type="InterPro" id="IPR010930">
    <property type="entry name" value="Flg_bb/hook_C_dom"/>
</dbReference>
<feature type="domain" description="Flagellar hook-associated protein FlgK helical" evidence="8">
    <location>
        <begin position="93"/>
        <end position="327"/>
    </location>
</feature>
<keyword evidence="9" id="KW-0966">Cell projection</keyword>
<dbReference type="NCBIfam" id="TIGR02492">
    <property type="entry name" value="flgK_ends"/>
    <property type="match status" value="1"/>
</dbReference>
<dbReference type="SUPFAM" id="SSF64518">
    <property type="entry name" value="Phase 1 flagellin"/>
    <property type="match status" value="1"/>
</dbReference>
<name>A0A3B0VNH7_9ZZZZ</name>
<evidence type="ECO:0000256" key="1">
    <source>
        <dbReference type="ARBA" id="ARBA00004365"/>
    </source>
</evidence>
<proteinExistence type="inferred from homology"/>
<dbReference type="Pfam" id="PF22638">
    <property type="entry name" value="FlgK_D1"/>
    <property type="match status" value="1"/>
</dbReference>
<dbReference type="PANTHER" id="PTHR30033:SF1">
    <property type="entry name" value="FLAGELLAR HOOK-ASSOCIATED PROTEIN 1"/>
    <property type="match status" value="1"/>
</dbReference>